<accession>A0A0F9MV35</accession>
<dbReference type="AlphaFoldDB" id="A0A0F9MV35"/>
<organism evidence="1">
    <name type="scientific">marine sediment metagenome</name>
    <dbReference type="NCBI Taxonomy" id="412755"/>
    <lineage>
        <taxon>unclassified sequences</taxon>
        <taxon>metagenomes</taxon>
        <taxon>ecological metagenomes</taxon>
    </lineage>
</organism>
<dbReference type="EMBL" id="LAZR01008173">
    <property type="protein sequence ID" value="KKM80490.1"/>
    <property type="molecule type" value="Genomic_DNA"/>
</dbReference>
<comment type="caution">
    <text evidence="1">The sequence shown here is derived from an EMBL/GenBank/DDBJ whole genome shotgun (WGS) entry which is preliminary data.</text>
</comment>
<protein>
    <submittedName>
        <fullName evidence="1">Uncharacterized protein</fullName>
    </submittedName>
</protein>
<reference evidence="1" key="1">
    <citation type="journal article" date="2015" name="Nature">
        <title>Complex archaea that bridge the gap between prokaryotes and eukaryotes.</title>
        <authorList>
            <person name="Spang A."/>
            <person name="Saw J.H."/>
            <person name="Jorgensen S.L."/>
            <person name="Zaremba-Niedzwiedzka K."/>
            <person name="Martijn J."/>
            <person name="Lind A.E."/>
            <person name="van Eijk R."/>
            <person name="Schleper C."/>
            <person name="Guy L."/>
            <person name="Ettema T.J."/>
        </authorList>
    </citation>
    <scope>NUCLEOTIDE SEQUENCE</scope>
</reference>
<gene>
    <name evidence="1" type="ORF">LCGC14_1339360</name>
</gene>
<proteinExistence type="predicted"/>
<evidence type="ECO:0000313" key="1">
    <source>
        <dbReference type="EMBL" id="KKM80490.1"/>
    </source>
</evidence>
<sequence>MMLGYDGSALTVGARVELHPACNLWMQGARYGTITKVGRKRIAVQLDKQPAGAVLTFRSASLRRLAE</sequence>
<name>A0A0F9MV35_9ZZZZ</name>